<gene>
    <name evidence="1" type="ORF">Zmor_012962</name>
</gene>
<accession>A0AA38ICZ2</accession>
<proteinExistence type="predicted"/>
<organism evidence="1 2">
    <name type="scientific">Zophobas morio</name>
    <dbReference type="NCBI Taxonomy" id="2755281"/>
    <lineage>
        <taxon>Eukaryota</taxon>
        <taxon>Metazoa</taxon>
        <taxon>Ecdysozoa</taxon>
        <taxon>Arthropoda</taxon>
        <taxon>Hexapoda</taxon>
        <taxon>Insecta</taxon>
        <taxon>Pterygota</taxon>
        <taxon>Neoptera</taxon>
        <taxon>Endopterygota</taxon>
        <taxon>Coleoptera</taxon>
        <taxon>Polyphaga</taxon>
        <taxon>Cucujiformia</taxon>
        <taxon>Tenebrionidae</taxon>
        <taxon>Zophobas</taxon>
    </lineage>
</organism>
<evidence type="ECO:0000313" key="2">
    <source>
        <dbReference type="Proteomes" id="UP001168821"/>
    </source>
</evidence>
<evidence type="ECO:0000313" key="1">
    <source>
        <dbReference type="EMBL" id="KAJ3653725.1"/>
    </source>
</evidence>
<protein>
    <submittedName>
        <fullName evidence="1">Uncharacterized protein</fullName>
    </submittedName>
</protein>
<sequence length="108" mass="11856">MRGTPADDLVRSRLLMSVRRARSSFMALSRRVMTPGCDDTSPSLCSLCVPHSAGPSVFTFGNLWRPLCPVGIYRFMRGVSMAEFSHLDFDEASKIAHDPGAVKPRPDG</sequence>
<dbReference type="Proteomes" id="UP001168821">
    <property type="component" value="Unassembled WGS sequence"/>
</dbReference>
<dbReference type="AlphaFoldDB" id="A0AA38ICZ2"/>
<keyword evidence="2" id="KW-1185">Reference proteome</keyword>
<dbReference type="EMBL" id="JALNTZ010000004">
    <property type="protein sequence ID" value="KAJ3653725.1"/>
    <property type="molecule type" value="Genomic_DNA"/>
</dbReference>
<name>A0AA38ICZ2_9CUCU</name>
<reference evidence="1" key="1">
    <citation type="journal article" date="2023" name="G3 (Bethesda)">
        <title>Whole genome assemblies of Zophobas morio and Tenebrio molitor.</title>
        <authorList>
            <person name="Kaur S."/>
            <person name="Stinson S.A."/>
            <person name="diCenzo G.C."/>
        </authorList>
    </citation>
    <scope>NUCLEOTIDE SEQUENCE</scope>
    <source>
        <strain evidence="1">QUZm001</strain>
    </source>
</reference>
<comment type="caution">
    <text evidence="1">The sequence shown here is derived from an EMBL/GenBank/DDBJ whole genome shotgun (WGS) entry which is preliminary data.</text>
</comment>